<feature type="compositionally biased region" description="Polar residues" evidence="1">
    <location>
        <begin position="380"/>
        <end position="393"/>
    </location>
</feature>
<accession>A0A0N0P3V5</accession>
<evidence type="ECO:0000313" key="2">
    <source>
        <dbReference type="EMBL" id="KPI84576.1"/>
    </source>
</evidence>
<protein>
    <submittedName>
        <fullName evidence="2">Uncharacterized protein</fullName>
    </submittedName>
</protein>
<gene>
    <name evidence="2" type="ORF">ABL78_6366</name>
</gene>
<dbReference type="VEuPathDB" id="TriTrypDB:Lsey_0247_0040"/>
<feature type="compositionally biased region" description="Low complexity" evidence="1">
    <location>
        <begin position="163"/>
        <end position="182"/>
    </location>
</feature>
<dbReference type="OMA" id="WKDSNFK"/>
<feature type="compositionally biased region" description="Basic and acidic residues" evidence="1">
    <location>
        <begin position="118"/>
        <end position="129"/>
    </location>
</feature>
<dbReference type="AlphaFoldDB" id="A0A0N0P3V5"/>
<evidence type="ECO:0000313" key="3">
    <source>
        <dbReference type="Proteomes" id="UP000038009"/>
    </source>
</evidence>
<dbReference type="OrthoDB" id="272906at2759"/>
<keyword evidence="3" id="KW-1185">Reference proteome</keyword>
<feature type="region of interest" description="Disordered" evidence="1">
    <location>
        <begin position="115"/>
        <end position="192"/>
    </location>
</feature>
<evidence type="ECO:0000256" key="1">
    <source>
        <dbReference type="SAM" id="MobiDB-lite"/>
    </source>
</evidence>
<comment type="caution">
    <text evidence="2">The sequence shown here is derived from an EMBL/GenBank/DDBJ whole genome shotgun (WGS) entry which is preliminary data.</text>
</comment>
<feature type="region of interest" description="Disordered" evidence="1">
    <location>
        <begin position="380"/>
        <end position="429"/>
    </location>
</feature>
<dbReference type="EMBL" id="LJSK01000247">
    <property type="protein sequence ID" value="KPI84576.1"/>
    <property type="molecule type" value="Genomic_DNA"/>
</dbReference>
<dbReference type="Proteomes" id="UP000038009">
    <property type="component" value="Unassembled WGS sequence"/>
</dbReference>
<organism evidence="2 3">
    <name type="scientific">Leptomonas seymouri</name>
    <dbReference type="NCBI Taxonomy" id="5684"/>
    <lineage>
        <taxon>Eukaryota</taxon>
        <taxon>Discoba</taxon>
        <taxon>Euglenozoa</taxon>
        <taxon>Kinetoplastea</taxon>
        <taxon>Metakinetoplastina</taxon>
        <taxon>Trypanosomatida</taxon>
        <taxon>Trypanosomatidae</taxon>
        <taxon>Leishmaniinae</taxon>
        <taxon>Leptomonas</taxon>
    </lineage>
</organism>
<reference evidence="2 3" key="1">
    <citation type="journal article" date="2015" name="PLoS Pathog.">
        <title>Leptomonas seymouri: Adaptations to the Dixenous Life Cycle Analyzed by Genome Sequencing, Transcriptome Profiling and Co-infection with Leishmania donovani.</title>
        <authorList>
            <person name="Kraeva N."/>
            <person name="Butenko A."/>
            <person name="Hlavacova J."/>
            <person name="Kostygov A."/>
            <person name="Myskova J."/>
            <person name="Grybchuk D."/>
            <person name="Lestinova T."/>
            <person name="Votypka J."/>
            <person name="Volf P."/>
            <person name="Opperdoes F."/>
            <person name="Flegontov P."/>
            <person name="Lukes J."/>
            <person name="Yurchenko V."/>
        </authorList>
    </citation>
    <scope>NUCLEOTIDE SEQUENCE [LARGE SCALE GENOMIC DNA]</scope>
    <source>
        <strain evidence="2 3">ATCC 30220</strain>
    </source>
</reference>
<name>A0A0N0P3V5_LEPSE</name>
<feature type="region of interest" description="Disordered" evidence="1">
    <location>
        <begin position="338"/>
        <end position="366"/>
    </location>
</feature>
<proteinExistence type="predicted"/>
<sequence>MPNTPHPRTWRSPGTTERYNFQRDPAFMEERVPNVSTVGMPTAADIAKNNGVPPVAIPYMILHNQKRPDGTGKRIIAPMVAGFESTFLANSLQSLLCLPGCESVFMGELANATAVSQRNDDGMKEHEEEPGGISMDEGDAPSARSSPLPPPAPSTSEAHHNTAARTRASGTSSPRSPSSGGSDINSLGPSGELDAMTTEEVADSVAGRARDGCAYRESSGENEVGEGHRKATRVLRGGIRCHGNARVKTVFSHTYANFVLQHLDDGEIQLKAPAQRSTSAAGVTHQLLDEAGELETLRGQTPNVPRCLAPVALPEEQRERSTCRSGAAALEVGKLFASTPHSPSRITSAGGEVAAHKNNDSSSVSVVAPFDDAKMLLTTSEHSCSDNSPTPSSADGDEDADGAHVPSSSEEREAEMGGGPHHHRGASAPSHALAGETRVGVRHGAQDGRRFTCFASNSVVNMPEYHFPRLESDDLVELTAFMVVRSSVQPDEAVDLDLATHILGDPHAVARLPPEMRTAAVNRAARLMEAAVFLQI</sequence>